<dbReference type="AlphaFoldDB" id="A0A2A3YN90"/>
<keyword evidence="4" id="KW-1185">Reference proteome</keyword>
<proteinExistence type="predicted"/>
<comment type="caution">
    <text evidence="3">The sequence shown here is derived from an EMBL/GenBank/DDBJ whole genome shotgun (WGS) entry which is preliminary data.</text>
</comment>
<organism evidence="3 4">
    <name type="scientific">Brachybacterium alimentarium</name>
    <dbReference type="NCBI Taxonomy" id="47845"/>
    <lineage>
        <taxon>Bacteria</taxon>
        <taxon>Bacillati</taxon>
        <taxon>Actinomycetota</taxon>
        <taxon>Actinomycetes</taxon>
        <taxon>Micrococcales</taxon>
        <taxon>Dermabacteraceae</taxon>
        <taxon>Brachybacterium</taxon>
    </lineage>
</organism>
<feature type="domain" description="DUF1990" evidence="2">
    <location>
        <begin position="321"/>
        <end position="465"/>
    </location>
</feature>
<dbReference type="Proteomes" id="UP000218598">
    <property type="component" value="Unassembled WGS sequence"/>
</dbReference>
<dbReference type="PANTHER" id="PTHR34202">
    <property type="entry name" value="UPF0548 PROTEIN"/>
    <property type="match status" value="1"/>
</dbReference>
<evidence type="ECO:0000313" key="3">
    <source>
        <dbReference type="EMBL" id="PCC40743.1"/>
    </source>
</evidence>
<dbReference type="Pfam" id="PF09348">
    <property type="entry name" value="DUF1990"/>
    <property type="match status" value="1"/>
</dbReference>
<dbReference type="Pfam" id="PF19736">
    <property type="entry name" value="DUF6226"/>
    <property type="match status" value="1"/>
</dbReference>
<dbReference type="PANTHER" id="PTHR34202:SF1">
    <property type="entry name" value="UPF0548 PROTEIN"/>
    <property type="match status" value="1"/>
</dbReference>
<dbReference type="EMBL" id="NRGR01000005">
    <property type="protein sequence ID" value="PCC40743.1"/>
    <property type="molecule type" value="Genomic_DNA"/>
</dbReference>
<evidence type="ECO:0000259" key="2">
    <source>
        <dbReference type="Pfam" id="PF09348"/>
    </source>
</evidence>
<evidence type="ECO:0000313" key="4">
    <source>
        <dbReference type="Proteomes" id="UP000218598"/>
    </source>
</evidence>
<reference evidence="3 4" key="1">
    <citation type="journal article" date="2017" name="Elife">
        <title>Extensive horizontal gene transfer in cheese-associated bacteria.</title>
        <authorList>
            <person name="Bonham K.S."/>
            <person name="Wolfe B.E."/>
            <person name="Dutton R.J."/>
        </authorList>
    </citation>
    <scope>NUCLEOTIDE SEQUENCE [LARGE SCALE GENOMIC DNA]</scope>
    <source>
        <strain evidence="3 4">341_9</strain>
    </source>
</reference>
<feature type="compositionally biased region" description="Basic and acidic residues" evidence="1">
    <location>
        <begin position="49"/>
        <end position="67"/>
    </location>
</feature>
<name>A0A2A3YN90_9MICO</name>
<feature type="region of interest" description="Disordered" evidence="1">
    <location>
        <begin position="210"/>
        <end position="230"/>
    </location>
</feature>
<gene>
    <name evidence="3" type="ORF">CIK66_02970</name>
</gene>
<sequence length="472" mass="51266">MPAAEGDPVLTAEGDPTYADEPLSEQVIALLDDVEAAFAVTGADTPGWEDPHLGTDGERRDSHDGEYSRCLDPGKYRILWARAEAWTQVLIARGWADPVETMDGAQVGWVLEPFADRYRTTVLRPRRPGAQPLVLARTAPDDAAGSTDLGAGDAEVPDLVVGVGEPAVVAQDTDCLCDACDAGSRELLEELDRAILSCVDGSFEAVVTSDSHSERTSFGASSGSGRDDLEEPIQITAGPWADGWTPRELCPPNDPMDSSWTEEMLREPWPTRLLDIMLAVLPVPLETRINRFRPGRAGTLTSYATLVDPERAITAPLDALENPPEGYRLMHRSAAVTDMDFERASSAVRSWVVHRRSGLQVAASHTPAAPGAEVHLRVGIGPLRITVPCRVLWVIDEPDRAGFAYGTLPGHPESGIEQFTVTRTATGTVRFHLDVVSKPATWYARLGASLSRIAQEIITRRYLRALSLPARR</sequence>
<accession>A0A2A3YN90</accession>
<dbReference type="InterPro" id="IPR018960">
    <property type="entry name" value="DUF1990"/>
</dbReference>
<dbReference type="RefSeq" id="WP_096196491.1">
    <property type="nucleotide sequence ID" value="NZ_NRGR01000005.1"/>
</dbReference>
<dbReference type="InterPro" id="IPR045773">
    <property type="entry name" value="DUF6226"/>
</dbReference>
<protein>
    <recommendedName>
        <fullName evidence="2">DUF1990 domain-containing protein</fullName>
    </recommendedName>
</protein>
<dbReference type="OrthoDB" id="120660at2"/>
<feature type="region of interest" description="Disordered" evidence="1">
    <location>
        <begin position="43"/>
        <end position="67"/>
    </location>
</feature>
<evidence type="ECO:0000256" key="1">
    <source>
        <dbReference type="SAM" id="MobiDB-lite"/>
    </source>
</evidence>